<comment type="caution">
    <text evidence="1">The sequence shown here is derived from an EMBL/GenBank/DDBJ whole genome shotgun (WGS) entry which is preliminary data.</text>
</comment>
<accession>A0A0C2VSK5</accession>
<reference evidence="1 2" key="1">
    <citation type="submission" date="2015-01" db="EMBL/GenBank/DDBJ databases">
        <title>Genome sequence of Jeotgalibacillus alimentarius.</title>
        <authorList>
            <person name="Goh K.M."/>
            <person name="Chan K.-G."/>
            <person name="Yaakop A.S."/>
            <person name="Ee R."/>
            <person name="Gan H.M."/>
            <person name="Chan C.S."/>
        </authorList>
    </citation>
    <scope>NUCLEOTIDE SEQUENCE [LARGE SCALE GENOMIC DNA]</scope>
    <source>
        <strain evidence="1 2">YKJ-13</strain>
    </source>
</reference>
<evidence type="ECO:0000313" key="2">
    <source>
        <dbReference type="Proteomes" id="UP000031950"/>
    </source>
</evidence>
<dbReference type="EMBL" id="JXRQ01000024">
    <property type="protein sequence ID" value="KIL46958.1"/>
    <property type="molecule type" value="Genomic_DNA"/>
</dbReference>
<dbReference type="PATRIC" id="fig|135826.4.peg.2518"/>
<proteinExistence type="predicted"/>
<gene>
    <name evidence="1" type="ORF">KP77_25270</name>
</gene>
<sequence>MGGTSFSMSYKQLHATKHALKYYMMRPGISEADKQSEQALLDKVVNEIEDMKERYKIGCNEL</sequence>
<dbReference type="OrthoDB" id="2931328at2"/>
<dbReference type="RefSeq" id="WP_041123066.1">
    <property type="nucleotide sequence ID" value="NZ_JXRQ01000024.1"/>
</dbReference>
<keyword evidence="2" id="KW-1185">Reference proteome</keyword>
<organism evidence="1 2">
    <name type="scientific">Jeotgalibacillus alimentarius</name>
    <dbReference type="NCBI Taxonomy" id="135826"/>
    <lineage>
        <taxon>Bacteria</taxon>
        <taxon>Bacillati</taxon>
        <taxon>Bacillota</taxon>
        <taxon>Bacilli</taxon>
        <taxon>Bacillales</taxon>
        <taxon>Caryophanaceae</taxon>
        <taxon>Jeotgalibacillus</taxon>
    </lineage>
</organism>
<dbReference type="Proteomes" id="UP000031950">
    <property type="component" value="Unassembled WGS sequence"/>
</dbReference>
<evidence type="ECO:0000313" key="1">
    <source>
        <dbReference type="EMBL" id="KIL46958.1"/>
    </source>
</evidence>
<dbReference type="STRING" id="135826.KP77_25270"/>
<protein>
    <submittedName>
        <fullName evidence="1">Recombination and DNA strand exchange inhibitor protein</fullName>
    </submittedName>
</protein>
<dbReference type="AlphaFoldDB" id="A0A0C2VSK5"/>
<name>A0A0C2VSK5_9BACL</name>